<dbReference type="GO" id="GO:0016020">
    <property type="term" value="C:membrane"/>
    <property type="evidence" value="ECO:0007669"/>
    <property type="project" value="InterPro"/>
</dbReference>
<gene>
    <name evidence="2" type="ORF">PoB_002757900</name>
</gene>
<dbReference type="PANTHER" id="PTHR23282:SF142">
    <property type="entry name" value="MAM DOMAIN-CONTAINING PROTEIN"/>
    <property type="match status" value="1"/>
</dbReference>
<dbReference type="Proteomes" id="UP000735302">
    <property type="component" value="Unassembled WGS sequence"/>
</dbReference>
<proteinExistence type="predicted"/>
<dbReference type="InterPro" id="IPR013320">
    <property type="entry name" value="ConA-like_dom_sf"/>
</dbReference>
<dbReference type="PANTHER" id="PTHR23282">
    <property type="entry name" value="APICAL ENDOSOMAL GLYCOPROTEIN PRECURSOR"/>
    <property type="match status" value="1"/>
</dbReference>
<keyword evidence="3" id="KW-1185">Reference proteome</keyword>
<evidence type="ECO:0000313" key="2">
    <source>
        <dbReference type="EMBL" id="GFO01074.1"/>
    </source>
</evidence>
<dbReference type="Gene3D" id="2.60.120.200">
    <property type="match status" value="1"/>
</dbReference>
<evidence type="ECO:0000313" key="3">
    <source>
        <dbReference type="Proteomes" id="UP000735302"/>
    </source>
</evidence>
<dbReference type="InterPro" id="IPR000998">
    <property type="entry name" value="MAM_dom"/>
</dbReference>
<name>A0AAV4A368_9GAST</name>
<dbReference type="SUPFAM" id="SSF49899">
    <property type="entry name" value="Concanavalin A-like lectins/glucanases"/>
    <property type="match status" value="1"/>
</dbReference>
<dbReference type="Pfam" id="PF00629">
    <property type="entry name" value="MAM"/>
    <property type="match status" value="1"/>
</dbReference>
<dbReference type="AlphaFoldDB" id="A0AAV4A368"/>
<organism evidence="2 3">
    <name type="scientific">Plakobranchus ocellatus</name>
    <dbReference type="NCBI Taxonomy" id="259542"/>
    <lineage>
        <taxon>Eukaryota</taxon>
        <taxon>Metazoa</taxon>
        <taxon>Spiralia</taxon>
        <taxon>Lophotrochozoa</taxon>
        <taxon>Mollusca</taxon>
        <taxon>Gastropoda</taxon>
        <taxon>Heterobranchia</taxon>
        <taxon>Euthyneura</taxon>
        <taxon>Panpulmonata</taxon>
        <taxon>Sacoglossa</taxon>
        <taxon>Placobranchoidea</taxon>
        <taxon>Plakobranchidae</taxon>
        <taxon>Plakobranchus</taxon>
    </lineage>
</organism>
<reference evidence="2 3" key="1">
    <citation type="journal article" date="2021" name="Elife">
        <title>Chloroplast acquisition without the gene transfer in kleptoplastic sea slugs, Plakobranchus ocellatus.</title>
        <authorList>
            <person name="Maeda T."/>
            <person name="Takahashi S."/>
            <person name="Yoshida T."/>
            <person name="Shimamura S."/>
            <person name="Takaki Y."/>
            <person name="Nagai Y."/>
            <person name="Toyoda A."/>
            <person name="Suzuki Y."/>
            <person name="Arimoto A."/>
            <person name="Ishii H."/>
            <person name="Satoh N."/>
            <person name="Nishiyama T."/>
            <person name="Hasebe M."/>
            <person name="Maruyama T."/>
            <person name="Minagawa J."/>
            <person name="Obokata J."/>
            <person name="Shigenobu S."/>
        </authorList>
    </citation>
    <scope>NUCLEOTIDE SEQUENCE [LARGE SCALE GENOMIC DNA]</scope>
</reference>
<accession>A0AAV4A368</accession>
<dbReference type="InterPro" id="IPR051560">
    <property type="entry name" value="MAM_domain-containing"/>
</dbReference>
<comment type="caution">
    <text evidence="2">The sequence shown here is derived from an EMBL/GenBank/DDBJ whole genome shotgun (WGS) entry which is preliminary data.</text>
</comment>
<feature type="domain" description="MAM" evidence="1">
    <location>
        <begin position="58"/>
        <end position="214"/>
    </location>
</feature>
<evidence type="ECO:0000259" key="1">
    <source>
        <dbReference type="PROSITE" id="PS50060"/>
    </source>
</evidence>
<protein>
    <submittedName>
        <fullName evidence="2">MAM and LDL-receptor class a domain-containing protein 1</fullName>
    </submittedName>
</protein>
<dbReference type="EMBL" id="BLXT01003184">
    <property type="protein sequence ID" value="GFO01074.1"/>
    <property type="molecule type" value="Genomic_DNA"/>
</dbReference>
<dbReference type="PROSITE" id="PS50060">
    <property type="entry name" value="MAM_2"/>
    <property type="match status" value="1"/>
</dbReference>
<sequence>MGFGYKYTDVDDECKAKDDGANADNVDEEEDNNNNIAHTLTILVCLEQLHDDPSKPLWSRHQQQCPDGDTWKKAEVPIFHSGLDEAFQILECCPLTRQKTKVSFVLRHYMYIETSSFGRGVISPSNKQGDKAILESSVLAQYPASCLYQLVFFYNMYGNDTGSLVVKMKGATQNLWSLTGQHSKDGFDWKEASVTLDVGQYNQVRHALYFVANV</sequence>